<reference evidence="1 2" key="1">
    <citation type="submission" date="2020-11" db="EMBL/GenBank/DDBJ databases">
        <title>Draft genome sequencing of a Lachnospiraceae strain isolated from anoxic soil subjected to BSD treatment.</title>
        <authorList>
            <person name="Uek A."/>
            <person name="Tonouchi A."/>
        </authorList>
    </citation>
    <scope>NUCLEOTIDE SEQUENCE [LARGE SCALE GENOMIC DNA]</scope>
    <source>
        <strain evidence="1 2">TB5</strain>
    </source>
</reference>
<dbReference type="NCBIfam" id="TIGR03976">
    <property type="entry name" value="chp_LLNDYxLRE"/>
    <property type="match status" value="1"/>
</dbReference>
<dbReference type="KEGG" id="ahb:bsdtb5_23770"/>
<keyword evidence="2" id="KW-1185">Reference proteome</keyword>
<evidence type="ECO:0000313" key="1">
    <source>
        <dbReference type="EMBL" id="BCN31082.1"/>
    </source>
</evidence>
<protein>
    <recommendedName>
        <fullName evidence="3">His-Xaa-Ser system protein HxsD</fullName>
    </recommendedName>
</protein>
<evidence type="ECO:0000313" key="2">
    <source>
        <dbReference type="Proteomes" id="UP000595897"/>
    </source>
</evidence>
<accession>A0A7R7EM80</accession>
<evidence type="ECO:0008006" key="3">
    <source>
        <dbReference type="Google" id="ProtNLM"/>
    </source>
</evidence>
<sequence length="119" mass="14081">MQYKFNKELYLQKALMKAAYSFTDRAYVHLDCDKSYYIVSVDMKDNLDVITEKEFQNELLAQMVRLQISQETKSIRELVMARAFASSIIESTEEVILQPEEAKEINIEKILKDWFEINE</sequence>
<dbReference type="RefSeq" id="WP_271712230.1">
    <property type="nucleotide sequence ID" value="NZ_AP024169.1"/>
</dbReference>
<dbReference type="InterPro" id="IPR023974">
    <property type="entry name" value="HxsD"/>
</dbReference>
<dbReference type="EMBL" id="AP024169">
    <property type="protein sequence ID" value="BCN31082.1"/>
    <property type="molecule type" value="Genomic_DNA"/>
</dbReference>
<organism evidence="1 2">
    <name type="scientific">Anaeromicropila herbilytica</name>
    <dbReference type="NCBI Taxonomy" id="2785025"/>
    <lineage>
        <taxon>Bacteria</taxon>
        <taxon>Bacillati</taxon>
        <taxon>Bacillota</taxon>
        <taxon>Clostridia</taxon>
        <taxon>Lachnospirales</taxon>
        <taxon>Lachnospiraceae</taxon>
        <taxon>Anaeromicropila</taxon>
    </lineage>
</organism>
<gene>
    <name evidence="1" type="ORF">bsdtb5_23770</name>
</gene>
<dbReference type="AlphaFoldDB" id="A0A7R7EM80"/>
<name>A0A7R7EM80_9FIRM</name>
<proteinExistence type="predicted"/>
<dbReference type="Proteomes" id="UP000595897">
    <property type="component" value="Chromosome"/>
</dbReference>